<dbReference type="Proteomes" id="UP000501690">
    <property type="component" value="Linkage Group LG6"/>
</dbReference>
<evidence type="ECO:0000256" key="1">
    <source>
        <dbReference type="SAM" id="MobiDB-lite"/>
    </source>
</evidence>
<accession>A0A4D6M5W7</accession>
<keyword evidence="3" id="KW-1185">Reference proteome</keyword>
<feature type="compositionally biased region" description="Polar residues" evidence="1">
    <location>
        <begin position="19"/>
        <end position="28"/>
    </location>
</feature>
<feature type="compositionally biased region" description="Basic and acidic residues" evidence="1">
    <location>
        <begin position="45"/>
        <end position="72"/>
    </location>
</feature>
<evidence type="ECO:0000313" key="2">
    <source>
        <dbReference type="EMBL" id="QCD95881.1"/>
    </source>
</evidence>
<feature type="compositionally biased region" description="Basic residues" evidence="1">
    <location>
        <begin position="133"/>
        <end position="142"/>
    </location>
</feature>
<name>A0A4D6M5W7_VIGUN</name>
<feature type="region of interest" description="Disordered" evidence="1">
    <location>
        <begin position="102"/>
        <end position="148"/>
    </location>
</feature>
<feature type="region of interest" description="Disordered" evidence="1">
    <location>
        <begin position="1"/>
        <end position="72"/>
    </location>
</feature>
<gene>
    <name evidence="2" type="ORF">DEO72_LG6g578</name>
</gene>
<dbReference type="EMBL" id="CP039350">
    <property type="protein sequence ID" value="QCD95881.1"/>
    <property type="molecule type" value="Genomic_DNA"/>
</dbReference>
<protein>
    <submittedName>
        <fullName evidence="2">Uncharacterized protein</fullName>
    </submittedName>
</protein>
<dbReference type="AlphaFoldDB" id="A0A4D6M5W7"/>
<feature type="compositionally biased region" description="Gly residues" evidence="1">
    <location>
        <begin position="109"/>
        <end position="119"/>
    </location>
</feature>
<sequence length="183" mass="19508">MGLDKVPNQHPVRDKQKVLSKNYQQKVASNGFKKKRSSHQGMNTSEKDKSEDGLEVSKHSGEPHPIETEKRESVVMTAAPVLLTNIVAVGLCSISRIRGEDACPARTSGAGGSLDGGGKVVRRENNHDGLAAKHAKPGPRRNPRAEKEELAPLAARFGRGSDSVHGGSCRRCGVGLSELRSGA</sequence>
<reference evidence="2 3" key="1">
    <citation type="submission" date="2019-04" db="EMBL/GenBank/DDBJ databases">
        <title>An improved genome assembly and genetic linkage map for asparagus bean, Vigna unguiculata ssp. sesquipedialis.</title>
        <authorList>
            <person name="Xia Q."/>
            <person name="Zhang R."/>
            <person name="Dong Y."/>
        </authorList>
    </citation>
    <scope>NUCLEOTIDE SEQUENCE [LARGE SCALE GENOMIC DNA]</scope>
    <source>
        <tissue evidence="2">Leaf</tissue>
    </source>
</reference>
<feature type="compositionally biased region" description="Basic and acidic residues" evidence="1">
    <location>
        <begin position="121"/>
        <end position="131"/>
    </location>
</feature>
<proteinExistence type="predicted"/>
<organism evidence="2 3">
    <name type="scientific">Vigna unguiculata</name>
    <name type="common">Cowpea</name>
    <dbReference type="NCBI Taxonomy" id="3917"/>
    <lineage>
        <taxon>Eukaryota</taxon>
        <taxon>Viridiplantae</taxon>
        <taxon>Streptophyta</taxon>
        <taxon>Embryophyta</taxon>
        <taxon>Tracheophyta</taxon>
        <taxon>Spermatophyta</taxon>
        <taxon>Magnoliopsida</taxon>
        <taxon>eudicotyledons</taxon>
        <taxon>Gunneridae</taxon>
        <taxon>Pentapetalae</taxon>
        <taxon>rosids</taxon>
        <taxon>fabids</taxon>
        <taxon>Fabales</taxon>
        <taxon>Fabaceae</taxon>
        <taxon>Papilionoideae</taxon>
        <taxon>50 kb inversion clade</taxon>
        <taxon>NPAAA clade</taxon>
        <taxon>indigoferoid/millettioid clade</taxon>
        <taxon>Phaseoleae</taxon>
        <taxon>Vigna</taxon>
    </lineage>
</organism>
<evidence type="ECO:0000313" key="3">
    <source>
        <dbReference type="Proteomes" id="UP000501690"/>
    </source>
</evidence>